<evidence type="ECO:0000256" key="1">
    <source>
        <dbReference type="ARBA" id="ARBA00022527"/>
    </source>
</evidence>
<evidence type="ECO:0000256" key="4">
    <source>
        <dbReference type="ARBA" id="ARBA00022777"/>
    </source>
</evidence>
<comment type="caution">
    <text evidence="8">The sequence shown here is derived from an EMBL/GenBank/DDBJ whole genome shotgun (WGS) entry which is preliminary data.</text>
</comment>
<organism evidence="8 9">
    <name type="scientific">Coccomyxa subellipsoidea</name>
    <dbReference type="NCBI Taxonomy" id="248742"/>
    <lineage>
        <taxon>Eukaryota</taxon>
        <taxon>Viridiplantae</taxon>
        <taxon>Chlorophyta</taxon>
        <taxon>core chlorophytes</taxon>
        <taxon>Trebouxiophyceae</taxon>
        <taxon>Trebouxiophyceae incertae sedis</taxon>
        <taxon>Coccomyxaceae</taxon>
        <taxon>Coccomyxa</taxon>
    </lineage>
</organism>
<dbReference type="EMBL" id="JALJOT010000001">
    <property type="protein sequence ID" value="KAK9918177.1"/>
    <property type="molecule type" value="Genomic_DNA"/>
</dbReference>
<gene>
    <name evidence="8" type="ORF">WJX75_001984</name>
</gene>
<dbReference type="Pfam" id="PF00069">
    <property type="entry name" value="Pkinase"/>
    <property type="match status" value="1"/>
</dbReference>
<evidence type="ECO:0000313" key="9">
    <source>
        <dbReference type="Proteomes" id="UP001491310"/>
    </source>
</evidence>
<reference evidence="8 9" key="1">
    <citation type="journal article" date="2024" name="Nat. Commun.">
        <title>Phylogenomics reveals the evolutionary origins of lichenization in chlorophyte algae.</title>
        <authorList>
            <person name="Puginier C."/>
            <person name="Libourel C."/>
            <person name="Otte J."/>
            <person name="Skaloud P."/>
            <person name="Haon M."/>
            <person name="Grisel S."/>
            <person name="Petersen M."/>
            <person name="Berrin J.G."/>
            <person name="Delaux P.M."/>
            <person name="Dal Grande F."/>
            <person name="Keller J."/>
        </authorList>
    </citation>
    <scope>NUCLEOTIDE SEQUENCE [LARGE SCALE GENOMIC DNA]</scope>
    <source>
        <strain evidence="8 9">SAG 216-7</strain>
    </source>
</reference>
<sequence length="526" mass="58403">MEKQDSLGDTYSEFKISSTLDGVVPRIKSEYFLKKQARFDVIGDSFETSWEEADSYDKGSTAAFIRTTTLGKSFSSATTPVPRDVPLQTHEATPGPSPAGIEYTSINQFQQRVELYRGSISTVYRAVCSVTQTAVIIKAYEKAKMKPKNFSRMEREVRLMRLLGGEEGLVELYTVFQDSGFKYLVMEHCKGGDLFKTLMIKGGSLDEHWVCTEIIAPLLRVLIRMHKDSVIHRDIKPENIFLTDAVRFKLGDLGLAIKADEELPFTRSGTLDYMAPEVLANQTSETQEDPMVTKGELKLKGIRPYDEKVDVWAAGILAYECVVGKPPFEVNDEVQTATMIMYSNKINYPSKHSTQWQDFVRQALEKKPHLRPTAAAMLEHPWIRSHVQRRAPESSQSMEPDQASPFENGHGSSDSHGKIKAVFPQGSGKSFSLNKTVQALQNAGEGLSDKSNLRSNNESFTKAGSGLLPEGSGGSFMALLRNVSLHPPTYLDSSDAVDAADAAKSGMRIRIKNYFNRQKGDAAVAD</sequence>
<keyword evidence="2" id="KW-0808">Transferase</keyword>
<feature type="compositionally biased region" description="Polar residues" evidence="6">
    <location>
        <begin position="453"/>
        <end position="462"/>
    </location>
</feature>
<keyword evidence="4" id="KW-0418">Kinase</keyword>
<evidence type="ECO:0000256" key="2">
    <source>
        <dbReference type="ARBA" id="ARBA00022679"/>
    </source>
</evidence>
<keyword evidence="1" id="KW-0723">Serine/threonine-protein kinase</keyword>
<dbReference type="Proteomes" id="UP001491310">
    <property type="component" value="Unassembled WGS sequence"/>
</dbReference>
<protein>
    <recommendedName>
        <fullName evidence="7">Protein kinase domain-containing protein</fullName>
    </recommendedName>
</protein>
<dbReference type="PROSITE" id="PS00108">
    <property type="entry name" value="PROTEIN_KINASE_ST"/>
    <property type="match status" value="1"/>
</dbReference>
<dbReference type="InterPro" id="IPR000719">
    <property type="entry name" value="Prot_kinase_dom"/>
</dbReference>
<feature type="region of interest" description="Disordered" evidence="6">
    <location>
        <begin position="387"/>
        <end position="425"/>
    </location>
</feature>
<evidence type="ECO:0000313" key="8">
    <source>
        <dbReference type="EMBL" id="KAK9918177.1"/>
    </source>
</evidence>
<dbReference type="InterPro" id="IPR011009">
    <property type="entry name" value="Kinase-like_dom_sf"/>
</dbReference>
<keyword evidence="3" id="KW-0547">Nucleotide-binding</keyword>
<proteinExistence type="predicted"/>
<evidence type="ECO:0000256" key="5">
    <source>
        <dbReference type="ARBA" id="ARBA00022840"/>
    </source>
</evidence>
<accession>A0ABR2Z2N5</accession>
<dbReference type="InterPro" id="IPR030616">
    <property type="entry name" value="Aur-like"/>
</dbReference>
<evidence type="ECO:0000259" key="7">
    <source>
        <dbReference type="PROSITE" id="PS50011"/>
    </source>
</evidence>
<feature type="domain" description="Protein kinase" evidence="7">
    <location>
        <begin position="109"/>
        <end position="383"/>
    </location>
</feature>
<evidence type="ECO:0000256" key="6">
    <source>
        <dbReference type="SAM" id="MobiDB-lite"/>
    </source>
</evidence>
<dbReference type="SMART" id="SM00220">
    <property type="entry name" value="S_TKc"/>
    <property type="match status" value="1"/>
</dbReference>
<feature type="region of interest" description="Disordered" evidence="6">
    <location>
        <begin position="75"/>
        <end position="99"/>
    </location>
</feature>
<dbReference type="Gene3D" id="1.10.510.10">
    <property type="entry name" value="Transferase(Phosphotransferase) domain 1"/>
    <property type="match status" value="1"/>
</dbReference>
<keyword evidence="5" id="KW-0067">ATP-binding</keyword>
<keyword evidence="9" id="KW-1185">Reference proteome</keyword>
<feature type="region of interest" description="Disordered" evidence="6">
    <location>
        <begin position="444"/>
        <end position="467"/>
    </location>
</feature>
<evidence type="ECO:0000256" key="3">
    <source>
        <dbReference type="ARBA" id="ARBA00022741"/>
    </source>
</evidence>
<dbReference type="PANTHER" id="PTHR24350">
    <property type="entry name" value="SERINE/THREONINE-PROTEIN KINASE IAL-RELATED"/>
    <property type="match status" value="1"/>
</dbReference>
<dbReference type="InterPro" id="IPR008271">
    <property type="entry name" value="Ser/Thr_kinase_AS"/>
</dbReference>
<dbReference type="PROSITE" id="PS50011">
    <property type="entry name" value="PROTEIN_KINASE_DOM"/>
    <property type="match status" value="1"/>
</dbReference>
<name>A0ABR2Z2N5_9CHLO</name>
<dbReference type="SUPFAM" id="SSF56112">
    <property type="entry name" value="Protein kinase-like (PK-like)"/>
    <property type="match status" value="1"/>
</dbReference>